<dbReference type="CDD" id="cd00590">
    <property type="entry name" value="RRM_SF"/>
    <property type="match status" value="1"/>
</dbReference>
<evidence type="ECO:0008006" key="5">
    <source>
        <dbReference type="Google" id="ProtNLM"/>
    </source>
</evidence>
<feature type="compositionally biased region" description="Basic and acidic residues" evidence="2">
    <location>
        <begin position="735"/>
        <end position="744"/>
    </location>
</feature>
<feature type="compositionally biased region" description="Acidic residues" evidence="2">
    <location>
        <begin position="219"/>
        <end position="229"/>
    </location>
</feature>
<comment type="caution">
    <text evidence="3">The sequence shown here is derived from an EMBL/GenBank/DDBJ whole genome shotgun (WGS) entry which is preliminary data.</text>
</comment>
<dbReference type="EMBL" id="CAUYUJ010016545">
    <property type="protein sequence ID" value="CAK0866521.1"/>
    <property type="molecule type" value="Genomic_DNA"/>
</dbReference>
<feature type="coiled-coil region" evidence="1">
    <location>
        <begin position="821"/>
        <end position="858"/>
    </location>
</feature>
<feature type="compositionally biased region" description="Basic residues" evidence="2">
    <location>
        <begin position="701"/>
        <end position="711"/>
    </location>
</feature>
<reference evidence="3" key="1">
    <citation type="submission" date="2023-10" db="EMBL/GenBank/DDBJ databases">
        <authorList>
            <person name="Chen Y."/>
            <person name="Shah S."/>
            <person name="Dougan E. K."/>
            <person name="Thang M."/>
            <person name="Chan C."/>
        </authorList>
    </citation>
    <scope>NUCLEOTIDE SEQUENCE [LARGE SCALE GENOMIC DNA]</scope>
</reference>
<keyword evidence="4" id="KW-1185">Reference proteome</keyword>
<feature type="region of interest" description="Disordered" evidence="2">
    <location>
        <begin position="674"/>
        <end position="815"/>
    </location>
</feature>
<evidence type="ECO:0000313" key="4">
    <source>
        <dbReference type="Proteomes" id="UP001189429"/>
    </source>
</evidence>
<accession>A0ABN9V1E2</accession>
<gene>
    <name evidence="3" type="ORF">PCOR1329_LOCUS53682</name>
</gene>
<keyword evidence="1" id="KW-0175">Coiled coil</keyword>
<organism evidence="3 4">
    <name type="scientific">Prorocentrum cordatum</name>
    <dbReference type="NCBI Taxonomy" id="2364126"/>
    <lineage>
        <taxon>Eukaryota</taxon>
        <taxon>Sar</taxon>
        <taxon>Alveolata</taxon>
        <taxon>Dinophyceae</taxon>
        <taxon>Prorocentrales</taxon>
        <taxon>Prorocentraceae</taxon>
        <taxon>Prorocentrum</taxon>
    </lineage>
</organism>
<dbReference type="InterPro" id="IPR012677">
    <property type="entry name" value="Nucleotide-bd_a/b_plait_sf"/>
</dbReference>
<dbReference type="Proteomes" id="UP001189429">
    <property type="component" value="Unassembled WGS sequence"/>
</dbReference>
<proteinExistence type="predicted"/>
<sequence>MTEFQGWANGYISDTCRVEEAATAPKVLGVHVGNADQAVSDFRAAVLKVEAARASIMELDHPQCELTLQRRCLDVSQCSYILRCIGDRIPECELHRFDDSLRVGVETSLAGRLPDVGWIQATLAVDAGGIGMRESAVIALPAFIASRVSSRPLVNEMFQHVENAGIGSRVSLLHRYDQRTRAALRRWLDSLPQGARDQVHDAVERAAESAERRWRDWCSGEEGDGEANEGAEGPARQRGSRRPAAGLVPDAGTEDPEHPASPAPKGGPRLQSELVRFADATVAHGLLAKMREAGDWEREQLPSELSHPDGSHEWLWAVGPNKGKTLSKDDFVTAVRLRLGAAGPDDFAPCGNCGDGVIGPVGTHGLLCACGPSARGHNAVRDELYDIASSLDSTTGNAVRFYARMNLVGREVCMYAQMLHQILYVHNYTLESVQKRTEEAYGMIQELFGATDFQGVTGRIALSPHKVEPDGAILLQHLRRSPNGVEVVDIAVYESRVQLAAGLLGNNQALTFLGLANLTFSLPGENYFAGPDGAHHIDVTPAARRHEHPGEWSEKSGAAGVLHAMSRFLEITGTSDEGLGRLTRLWLKSFMEQFGEVLSLHKPPTSGDPKNDVATVRFAREYASEQAVAALKSGAELNGVPIRVDFQAPKSAKAGRPTSGCLDYDAPVVDSRSFLEGRRQHGSAAAKKGRKASRSDSERGKRSRSGKRSRRDQKESRSSSGEKRSHSARRKRSRFPKEKRDKGSKGKGSRSSSGDSSPDRAAKRSGGESSDRESDKSSRERVCTRSPAAPAAPAEPSEAAALVVPEAPAPEPVDAGTAAELAELAELRAQAERDSRELEELRRQIESHDAKIQMLTAQLA</sequence>
<evidence type="ECO:0000313" key="3">
    <source>
        <dbReference type="EMBL" id="CAK0866521.1"/>
    </source>
</evidence>
<protein>
    <recommendedName>
        <fullName evidence="5">RRM domain-containing protein</fullName>
    </recommendedName>
</protein>
<dbReference type="SUPFAM" id="SSF54928">
    <property type="entry name" value="RNA-binding domain, RBD"/>
    <property type="match status" value="1"/>
</dbReference>
<evidence type="ECO:0000256" key="1">
    <source>
        <dbReference type="SAM" id="Coils"/>
    </source>
</evidence>
<feature type="compositionally biased region" description="Low complexity" evidence="2">
    <location>
        <begin position="787"/>
        <end position="815"/>
    </location>
</feature>
<name>A0ABN9V1E2_9DINO</name>
<feature type="region of interest" description="Disordered" evidence="2">
    <location>
        <begin position="210"/>
        <end position="269"/>
    </location>
</feature>
<evidence type="ECO:0000256" key="2">
    <source>
        <dbReference type="SAM" id="MobiDB-lite"/>
    </source>
</evidence>
<feature type="compositionally biased region" description="Basic and acidic residues" evidence="2">
    <location>
        <begin position="757"/>
        <end position="783"/>
    </location>
</feature>
<dbReference type="Gene3D" id="3.30.70.330">
    <property type="match status" value="1"/>
</dbReference>
<feature type="compositionally biased region" description="Basic and acidic residues" evidence="2">
    <location>
        <begin position="712"/>
        <end position="725"/>
    </location>
</feature>
<dbReference type="InterPro" id="IPR035979">
    <property type="entry name" value="RBD_domain_sf"/>
</dbReference>